<evidence type="ECO:0000313" key="2">
    <source>
        <dbReference type="Proteomes" id="UP000887159"/>
    </source>
</evidence>
<dbReference type="AlphaFoldDB" id="A0A8X6RB84"/>
<reference evidence="1" key="1">
    <citation type="submission" date="2020-08" db="EMBL/GenBank/DDBJ databases">
        <title>Multicomponent nature underlies the extraordinary mechanical properties of spider dragline silk.</title>
        <authorList>
            <person name="Kono N."/>
            <person name="Nakamura H."/>
            <person name="Mori M."/>
            <person name="Yoshida Y."/>
            <person name="Ohtoshi R."/>
            <person name="Malay A.D."/>
            <person name="Moran D.A.P."/>
            <person name="Tomita M."/>
            <person name="Numata K."/>
            <person name="Arakawa K."/>
        </authorList>
    </citation>
    <scope>NUCLEOTIDE SEQUENCE</scope>
</reference>
<sequence>MLPEPISQIGQLYDRWRHHRFPPPQFRHGTGGEGNVIQLPSLVVSAATAHKTFGPTCLTSTLRVYSEGISWHGASKPSLPV</sequence>
<gene>
    <name evidence="1" type="primary">NCL1_41002</name>
    <name evidence="1" type="ORF">TNCV_3167411</name>
</gene>
<comment type="caution">
    <text evidence="1">The sequence shown here is derived from an EMBL/GenBank/DDBJ whole genome shotgun (WGS) entry which is preliminary data.</text>
</comment>
<proteinExistence type="predicted"/>
<keyword evidence="2" id="KW-1185">Reference proteome</keyword>
<name>A0A8X6RB84_TRICX</name>
<evidence type="ECO:0000313" key="1">
    <source>
        <dbReference type="EMBL" id="GFX90910.1"/>
    </source>
</evidence>
<dbReference type="EMBL" id="BMAU01021105">
    <property type="protein sequence ID" value="GFX90910.1"/>
    <property type="molecule type" value="Genomic_DNA"/>
</dbReference>
<accession>A0A8X6RB84</accession>
<protein>
    <submittedName>
        <fullName evidence="1">Uncharacterized protein</fullName>
    </submittedName>
</protein>
<dbReference type="Proteomes" id="UP000887159">
    <property type="component" value="Unassembled WGS sequence"/>
</dbReference>
<organism evidence="1 2">
    <name type="scientific">Trichonephila clavipes</name>
    <name type="common">Golden silk orbweaver</name>
    <name type="synonym">Nephila clavipes</name>
    <dbReference type="NCBI Taxonomy" id="2585209"/>
    <lineage>
        <taxon>Eukaryota</taxon>
        <taxon>Metazoa</taxon>
        <taxon>Ecdysozoa</taxon>
        <taxon>Arthropoda</taxon>
        <taxon>Chelicerata</taxon>
        <taxon>Arachnida</taxon>
        <taxon>Araneae</taxon>
        <taxon>Araneomorphae</taxon>
        <taxon>Entelegynae</taxon>
        <taxon>Araneoidea</taxon>
        <taxon>Nephilidae</taxon>
        <taxon>Trichonephila</taxon>
    </lineage>
</organism>